<sequence length="138" mass="14933">MKNPDRKSELVNKPALEEAIAHFAKEGKISCAEAMQIAGELGESRLTVGRMLDQLGIHLGKCQLGILGCIHPENKIVQAAPTVPPEMAAEIRQALQNGCLSCAMAWHIAGERNIPPMDVSAACECLEIRIKPCQFGIF</sequence>
<dbReference type="STRING" id="43775.SAMN04489760_11942"/>
<name>A0A1H7Z066_9BACT</name>
<evidence type="ECO:0000313" key="1">
    <source>
        <dbReference type="EMBL" id="SEM51605.1"/>
    </source>
</evidence>
<reference evidence="1 2" key="1">
    <citation type="submission" date="2016-10" db="EMBL/GenBank/DDBJ databases">
        <authorList>
            <person name="de Groot N.N."/>
        </authorList>
    </citation>
    <scope>NUCLEOTIDE SEQUENCE [LARGE SCALE GENOMIC DNA]</scope>
    <source>
        <strain evidence="1 2">DSM 8423</strain>
    </source>
</reference>
<proteinExistence type="predicted"/>
<dbReference type="Proteomes" id="UP000198744">
    <property type="component" value="Unassembled WGS sequence"/>
</dbReference>
<gene>
    <name evidence="1" type="ORF">SAMN04489760_11942</name>
</gene>
<organism evidence="1 2">
    <name type="scientific">Syntrophus gentianae</name>
    <dbReference type="NCBI Taxonomy" id="43775"/>
    <lineage>
        <taxon>Bacteria</taxon>
        <taxon>Pseudomonadati</taxon>
        <taxon>Thermodesulfobacteriota</taxon>
        <taxon>Syntrophia</taxon>
        <taxon>Syntrophales</taxon>
        <taxon>Syntrophaceae</taxon>
        <taxon>Syntrophus</taxon>
    </lineage>
</organism>
<keyword evidence="2" id="KW-1185">Reference proteome</keyword>
<accession>A0A1H7Z066</accession>
<evidence type="ECO:0000313" key="2">
    <source>
        <dbReference type="Proteomes" id="UP000198744"/>
    </source>
</evidence>
<dbReference type="RefSeq" id="WP_093884011.1">
    <property type="nucleotide sequence ID" value="NZ_FOBS01000019.1"/>
</dbReference>
<dbReference type="AlphaFoldDB" id="A0A1H7Z066"/>
<protein>
    <submittedName>
        <fullName evidence="1">Uncharacterized protein</fullName>
    </submittedName>
</protein>
<dbReference type="OrthoDB" id="5420904at2"/>
<dbReference type="EMBL" id="FOBS01000019">
    <property type="protein sequence ID" value="SEM51605.1"/>
    <property type="molecule type" value="Genomic_DNA"/>
</dbReference>